<dbReference type="GeneID" id="92815386"/>
<evidence type="ECO:0000313" key="3">
    <source>
        <dbReference type="Proteomes" id="UP000006008"/>
    </source>
</evidence>
<feature type="transmembrane region" description="Helical" evidence="1">
    <location>
        <begin position="64"/>
        <end position="83"/>
    </location>
</feature>
<dbReference type="PATRIC" id="fig|742725.3.peg.1674"/>
<dbReference type="RefSeq" id="WP_009134388.1">
    <property type="nucleotide sequence ID" value="NZ_CP102250.1"/>
</dbReference>
<name>G5HAB7_9BACT</name>
<dbReference type="eggNOG" id="COG4269">
    <property type="taxonomic scope" value="Bacteria"/>
</dbReference>
<organism evidence="2 3">
    <name type="scientific">Alistipes indistinctus YIT 12060</name>
    <dbReference type="NCBI Taxonomy" id="742725"/>
    <lineage>
        <taxon>Bacteria</taxon>
        <taxon>Pseudomonadati</taxon>
        <taxon>Bacteroidota</taxon>
        <taxon>Bacteroidia</taxon>
        <taxon>Bacteroidales</taxon>
        <taxon>Rikenellaceae</taxon>
        <taxon>Alistipes</taxon>
    </lineage>
</organism>
<keyword evidence="1" id="KW-0472">Membrane</keyword>
<gene>
    <name evidence="2" type="ORF">HMPREF9450_01582</name>
</gene>
<comment type="caution">
    <text evidence="2">The sequence shown here is derived from an EMBL/GenBank/DDBJ whole genome shotgun (WGS) entry which is preliminary data.</text>
</comment>
<feature type="transmembrane region" description="Helical" evidence="1">
    <location>
        <begin position="103"/>
        <end position="130"/>
    </location>
</feature>
<reference evidence="2 3" key="1">
    <citation type="submission" date="2011-08" db="EMBL/GenBank/DDBJ databases">
        <title>The Genome Sequence of Alistipes indistinctus YIT 12060.</title>
        <authorList>
            <consortium name="The Broad Institute Genome Sequencing Platform"/>
            <person name="Earl A."/>
            <person name="Ward D."/>
            <person name="Feldgarden M."/>
            <person name="Gevers D."/>
            <person name="Morotomi M."/>
            <person name="Young S.K."/>
            <person name="Zeng Q."/>
            <person name="Gargeya S."/>
            <person name="Fitzgerald M."/>
            <person name="Haas B."/>
            <person name="Abouelleil A."/>
            <person name="Alvarado L."/>
            <person name="Arachchi H.M."/>
            <person name="Berlin A."/>
            <person name="Brown A."/>
            <person name="Chapman S.B."/>
            <person name="Chen Z."/>
            <person name="Dunbar C."/>
            <person name="Freedman E."/>
            <person name="Gearin G."/>
            <person name="Gellesch M."/>
            <person name="Goldberg J."/>
            <person name="Griggs A."/>
            <person name="Gujja S."/>
            <person name="Heiman D."/>
            <person name="Howarth C."/>
            <person name="Larson L."/>
            <person name="Lui A."/>
            <person name="MacDonald P.J.P."/>
            <person name="Montmayeur A."/>
            <person name="Murphy C."/>
            <person name="Neiman D."/>
            <person name="Pearson M."/>
            <person name="Priest M."/>
            <person name="Roberts A."/>
            <person name="Saif S."/>
            <person name="Shea T."/>
            <person name="Shenoy N."/>
            <person name="Sisk P."/>
            <person name="Stolte C."/>
            <person name="Sykes S."/>
            <person name="Wortman J."/>
            <person name="Nusbaum C."/>
            <person name="Birren B."/>
        </authorList>
    </citation>
    <scope>NUCLEOTIDE SEQUENCE [LARGE SCALE GENOMIC DNA]</scope>
    <source>
        <strain evidence="2 3">YIT 12060</strain>
    </source>
</reference>
<dbReference type="Pfam" id="PF05987">
    <property type="entry name" value="DUF898"/>
    <property type="match status" value="1"/>
</dbReference>
<feature type="transmembrane region" description="Helical" evidence="1">
    <location>
        <begin position="151"/>
        <end position="177"/>
    </location>
</feature>
<evidence type="ECO:0008006" key="4">
    <source>
        <dbReference type="Google" id="ProtNLM"/>
    </source>
</evidence>
<feature type="transmembrane region" description="Helical" evidence="1">
    <location>
        <begin position="293"/>
        <end position="315"/>
    </location>
</feature>
<keyword evidence="1" id="KW-1133">Transmembrane helix</keyword>
<sequence>MKNYFNFRVRGLQLFAVCIGYLLCIVAGGYSGMTISMHYTQAAAMAAVDPVTSSAVAREALVELVVFQILYLLAACLLAFFYMRICIEGIEYRGEAVRTDYSFGRYLGLVALGTLLTFVTLGIYYPWFIARMTRFFSDNATYRDRPFHFKGAGWTLFCLMTFVLMIPYGILAFVLYFSSGVAAATGSAFFGILVPVCGVGILLLLALYYYLELKWFIDFAYGEYRIRLKSPVLVALLFFFIQFTLSILTLGLYLPVALAMIYRFLVDNTVLLSGDGDEAGRFGYQGRFGYDCLYVFGQSMLVLLTAGIYLAWATARIGRRLASRTYLECPDTGGAVGSGTEGAEAIAPVVAPELG</sequence>
<dbReference type="EMBL" id="ADLD01000013">
    <property type="protein sequence ID" value="EHB91533.1"/>
    <property type="molecule type" value="Genomic_DNA"/>
</dbReference>
<evidence type="ECO:0000313" key="2">
    <source>
        <dbReference type="EMBL" id="EHB91533.1"/>
    </source>
</evidence>
<keyword evidence="3" id="KW-1185">Reference proteome</keyword>
<feature type="transmembrane region" description="Helical" evidence="1">
    <location>
        <begin position="12"/>
        <end position="33"/>
    </location>
</feature>
<evidence type="ECO:0000256" key="1">
    <source>
        <dbReference type="SAM" id="Phobius"/>
    </source>
</evidence>
<keyword evidence="1" id="KW-0812">Transmembrane</keyword>
<dbReference type="InterPro" id="IPR010295">
    <property type="entry name" value="DUF898"/>
</dbReference>
<dbReference type="OrthoDB" id="637345at2"/>
<dbReference type="AlphaFoldDB" id="G5HAB7"/>
<feature type="transmembrane region" description="Helical" evidence="1">
    <location>
        <begin position="189"/>
        <end position="211"/>
    </location>
</feature>
<dbReference type="Proteomes" id="UP000006008">
    <property type="component" value="Unassembled WGS sequence"/>
</dbReference>
<feature type="transmembrane region" description="Helical" evidence="1">
    <location>
        <begin position="232"/>
        <end position="265"/>
    </location>
</feature>
<dbReference type="HOGENOM" id="CLU_779959_0_0_10"/>
<accession>G5HAB7</accession>
<protein>
    <recommendedName>
        <fullName evidence="4">DUF898 domain-containing protein</fullName>
    </recommendedName>
</protein>
<proteinExistence type="predicted"/>